<dbReference type="PANTHER" id="PTHR36410:SF1">
    <property type="entry name" value="EXPRESSED PROTEIN"/>
    <property type="match status" value="1"/>
</dbReference>
<dbReference type="InParanoid" id="A0A1Q3BLS8"/>
<dbReference type="Proteomes" id="UP000187406">
    <property type="component" value="Unassembled WGS sequence"/>
</dbReference>
<dbReference type="AlphaFoldDB" id="A0A1Q3BLS8"/>
<keyword evidence="3" id="KW-1185">Reference proteome</keyword>
<accession>A0A1Q3BLS8</accession>
<evidence type="ECO:0000256" key="1">
    <source>
        <dbReference type="SAM" id="MobiDB-lite"/>
    </source>
</evidence>
<evidence type="ECO:0000313" key="2">
    <source>
        <dbReference type="EMBL" id="GAV68772.1"/>
    </source>
</evidence>
<gene>
    <name evidence="2" type="ORF">CFOL_v3_12275</name>
</gene>
<evidence type="ECO:0000313" key="3">
    <source>
        <dbReference type="Proteomes" id="UP000187406"/>
    </source>
</evidence>
<comment type="caution">
    <text evidence="2">The sequence shown here is derived from an EMBL/GenBank/DDBJ whole genome shotgun (WGS) entry which is preliminary data.</text>
</comment>
<protein>
    <submittedName>
        <fullName evidence="2">Uncharacterized protein</fullName>
    </submittedName>
</protein>
<dbReference type="PANTHER" id="PTHR36410">
    <property type="entry name" value="EXPRESSED PROTEIN"/>
    <property type="match status" value="1"/>
</dbReference>
<dbReference type="OrthoDB" id="1702799at2759"/>
<sequence length="126" mass="14096">MIHAFKIVRTQPLSTFSSYPLPSQLGKKTSAIKFRQVTTMSSKPDNKDKEQNPNEKTGDVMSHSFGEGYATRSDEEGFGGIYGDNQSQCNIQKDEDIHESHPAYDKSQGSEVKEKEKARHQTNASN</sequence>
<feature type="compositionally biased region" description="Basic and acidic residues" evidence="1">
    <location>
        <begin position="44"/>
        <end position="58"/>
    </location>
</feature>
<name>A0A1Q3BLS8_CEPFO</name>
<feature type="compositionally biased region" description="Basic and acidic residues" evidence="1">
    <location>
        <begin position="92"/>
        <end position="104"/>
    </location>
</feature>
<dbReference type="FunCoup" id="A0A1Q3BLS8">
    <property type="interactions" value="53"/>
</dbReference>
<feature type="region of interest" description="Disordered" evidence="1">
    <location>
        <begin position="30"/>
        <end position="126"/>
    </location>
</feature>
<organism evidence="2 3">
    <name type="scientific">Cephalotus follicularis</name>
    <name type="common">Albany pitcher plant</name>
    <dbReference type="NCBI Taxonomy" id="3775"/>
    <lineage>
        <taxon>Eukaryota</taxon>
        <taxon>Viridiplantae</taxon>
        <taxon>Streptophyta</taxon>
        <taxon>Embryophyta</taxon>
        <taxon>Tracheophyta</taxon>
        <taxon>Spermatophyta</taxon>
        <taxon>Magnoliopsida</taxon>
        <taxon>eudicotyledons</taxon>
        <taxon>Gunneridae</taxon>
        <taxon>Pentapetalae</taxon>
        <taxon>rosids</taxon>
        <taxon>fabids</taxon>
        <taxon>Oxalidales</taxon>
        <taxon>Cephalotaceae</taxon>
        <taxon>Cephalotus</taxon>
    </lineage>
</organism>
<proteinExistence type="predicted"/>
<reference evidence="3" key="1">
    <citation type="submission" date="2016-04" db="EMBL/GenBank/DDBJ databases">
        <title>Cephalotus genome sequencing.</title>
        <authorList>
            <person name="Fukushima K."/>
            <person name="Hasebe M."/>
            <person name="Fang X."/>
        </authorList>
    </citation>
    <scope>NUCLEOTIDE SEQUENCE [LARGE SCALE GENOMIC DNA]</scope>
    <source>
        <strain evidence="3">cv. St1</strain>
    </source>
</reference>
<dbReference type="EMBL" id="BDDD01000660">
    <property type="protein sequence ID" value="GAV68772.1"/>
    <property type="molecule type" value="Genomic_DNA"/>
</dbReference>